<dbReference type="AlphaFoldDB" id="A0AAN9DR92"/>
<keyword evidence="2" id="KW-1185">Reference proteome</keyword>
<proteinExistence type="predicted"/>
<dbReference type="EMBL" id="JAYWIO010000063">
    <property type="protein sequence ID" value="KAK7234361.1"/>
    <property type="molecule type" value="Genomic_DNA"/>
</dbReference>
<protein>
    <submittedName>
        <fullName evidence="1">Uncharacterized protein</fullName>
    </submittedName>
</protein>
<gene>
    <name evidence="1" type="ORF">RIF29_47011</name>
</gene>
<comment type="caution">
    <text evidence="1">The sequence shown here is derived from an EMBL/GenBank/DDBJ whole genome shotgun (WGS) entry which is preliminary data.</text>
</comment>
<dbReference type="Proteomes" id="UP001372338">
    <property type="component" value="Unassembled WGS sequence"/>
</dbReference>
<evidence type="ECO:0000313" key="2">
    <source>
        <dbReference type="Proteomes" id="UP001372338"/>
    </source>
</evidence>
<organism evidence="1 2">
    <name type="scientific">Crotalaria pallida</name>
    <name type="common">Smooth rattlebox</name>
    <name type="synonym">Crotalaria striata</name>
    <dbReference type="NCBI Taxonomy" id="3830"/>
    <lineage>
        <taxon>Eukaryota</taxon>
        <taxon>Viridiplantae</taxon>
        <taxon>Streptophyta</taxon>
        <taxon>Embryophyta</taxon>
        <taxon>Tracheophyta</taxon>
        <taxon>Spermatophyta</taxon>
        <taxon>Magnoliopsida</taxon>
        <taxon>eudicotyledons</taxon>
        <taxon>Gunneridae</taxon>
        <taxon>Pentapetalae</taxon>
        <taxon>rosids</taxon>
        <taxon>fabids</taxon>
        <taxon>Fabales</taxon>
        <taxon>Fabaceae</taxon>
        <taxon>Papilionoideae</taxon>
        <taxon>50 kb inversion clade</taxon>
        <taxon>genistoids sensu lato</taxon>
        <taxon>core genistoids</taxon>
        <taxon>Crotalarieae</taxon>
        <taxon>Crotalaria</taxon>
    </lineage>
</organism>
<name>A0AAN9DR92_CROPI</name>
<sequence>MNECYSAGQLSNLSHLGNAFRKGAPTLVLTHSQLHSAILPAAPSRCLSFPAITLLTTLRNLLISHIILYMGKSRMINSVDKKGVVSRIRASHIFH</sequence>
<evidence type="ECO:0000313" key="1">
    <source>
        <dbReference type="EMBL" id="KAK7234361.1"/>
    </source>
</evidence>
<accession>A0AAN9DR92</accession>
<reference evidence="1 2" key="1">
    <citation type="submission" date="2024-01" db="EMBL/GenBank/DDBJ databases">
        <title>The genomes of 5 underutilized Papilionoideae crops provide insights into root nodulation and disease resistanc.</title>
        <authorList>
            <person name="Yuan L."/>
        </authorList>
    </citation>
    <scope>NUCLEOTIDE SEQUENCE [LARGE SCALE GENOMIC DNA]</scope>
    <source>
        <strain evidence="1">ZHUSHIDOU_FW_LH</strain>
        <tissue evidence="1">Leaf</tissue>
    </source>
</reference>